<comment type="caution">
    <text evidence="1">The sequence shown here is derived from an EMBL/GenBank/DDBJ whole genome shotgun (WGS) entry which is preliminary data.</text>
</comment>
<keyword evidence="2" id="KW-1185">Reference proteome</keyword>
<dbReference type="Gene3D" id="3.40.720.10">
    <property type="entry name" value="Alkaline Phosphatase, subunit A"/>
    <property type="match status" value="1"/>
</dbReference>
<evidence type="ECO:0000313" key="1">
    <source>
        <dbReference type="EMBL" id="MBK1630157.1"/>
    </source>
</evidence>
<proteinExistence type="predicted"/>
<dbReference type="Proteomes" id="UP000748752">
    <property type="component" value="Unassembled WGS sequence"/>
</dbReference>
<dbReference type="RefSeq" id="WP_200234735.1">
    <property type="nucleotide sequence ID" value="NZ_NRRV01000009.1"/>
</dbReference>
<name>A0ABS1CE29_9GAMM</name>
<sequence length="460" mass="51511">MTPTQRRLMVLDIVGLTPAMIGPHTPHLAALARDGFMAPLDGIFPAVTTSAQASMLTGLAPAQHGIVGNGWYFRDLAEVWFWRQSNRLVHGEKVWETLRRDHPGFRCAKLFWWYNMYSSADWSVTPRPIYPADGRKIPGLYSHPMRLHQEMEQALGPFPFFHFWGPKADIASSRWIADAALWQFRRAPAELTLVYLPHLDYNLQRLGPDDPAINADITTIDAVAGKLIDGVRAAGADVLVVSEYGIEPVSGCVHINRLLREAGYLAVRETLGWELLDAGASRAFAVADHQVAHVYIDDPKDREPVRRLLASAAGIERVLGPEDKAELGIDHARSGELIAVAEPDHWLSYYYWLDDAKAPDFARTVDIHRKPGYDPVELFVDPALRIPQLKVALRLAQKRLGCRMLMDVIPLDPTLVKGSHGRLPRRTEHGPVVIGSDAGLAAERYAMTDIHDLMLRHFRH</sequence>
<reference evidence="1 2" key="1">
    <citation type="journal article" date="2020" name="Microorganisms">
        <title>Osmotic Adaptation and Compatible Solute Biosynthesis of Phototrophic Bacteria as Revealed from Genome Analyses.</title>
        <authorList>
            <person name="Imhoff J.F."/>
            <person name="Rahn T."/>
            <person name="Kunzel S."/>
            <person name="Keller A."/>
            <person name="Neulinger S.C."/>
        </authorList>
    </citation>
    <scope>NUCLEOTIDE SEQUENCE [LARGE SCALE GENOMIC DNA]</scope>
    <source>
        <strain evidence="1 2">DSM 6210</strain>
    </source>
</reference>
<dbReference type="InterPro" id="IPR017850">
    <property type="entry name" value="Alkaline_phosphatase_core_sf"/>
</dbReference>
<dbReference type="SUPFAM" id="SSF53649">
    <property type="entry name" value="Alkaline phosphatase-like"/>
    <property type="match status" value="1"/>
</dbReference>
<dbReference type="PANTHER" id="PTHR10151">
    <property type="entry name" value="ECTONUCLEOTIDE PYROPHOSPHATASE/PHOSPHODIESTERASE"/>
    <property type="match status" value="1"/>
</dbReference>
<dbReference type="CDD" id="cd16018">
    <property type="entry name" value="Enpp"/>
    <property type="match status" value="1"/>
</dbReference>
<dbReference type="InterPro" id="IPR002591">
    <property type="entry name" value="Phosphodiest/P_Trfase"/>
</dbReference>
<dbReference type="EMBL" id="NRRV01000009">
    <property type="protein sequence ID" value="MBK1630157.1"/>
    <property type="molecule type" value="Genomic_DNA"/>
</dbReference>
<protein>
    <submittedName>
        <fullName evidence="1">Alkaline phosphatase family protein</fullName>
    </submittedName>
</protein>
<accession>A0ABS1CE29</accession>
<dbReference type="PANTHER" id="PTHR10151:SF120">
    <property type="entry name" value="BIS(5'-ADENOSYL)-TRIPHOSPHATASE"/>
    <property type="match status" value="1"/>
</dbReference>
<gene>
    <name evidence="1" type="ORF">CKO31_05250</name>
</gene>
<organism evidence="1 2">
    <name type="scientific">Thiohalocapsa halophila</name>
    <dbReference type="NCBI Taxonomy" id="69359"/>
    <lineage>
        <taxon>Bacteria</taxon>
        <taxon>Pseudomonadati</taxon>
        <taxon>Pseudomonadota</taxon>
        <taxon>Gammaproteobacteria</taxon>
        <taxon>Chromatiales</taxon>
        <taxon>Chromatiaceae</taxon>
        <taxon>Thiohalocapsa</taxon>
    </lineage>
</organism>
<evidence type="ECO:0000313" key="2">
    <source>
        <dbReference type="Proteomes" id="UP000748752"/>
    </source>
</evidence>
<dbReference type="Pfam" id="PF01663">
    <property type="entry name" value="Phosphodiest"/>
    <property type="match status" value="1"/>
</dbReference>